<evidence type="ECO:0000313" key="1">
    <source>
        <dbReference type="EMBL" id="QTA85693.1"/>
    </source>
</evidence>
<keyword evidence="2" id="KW-1185">Reference proteome</keyword>
<accession>A0A975GMC1</accession>
<proteinExistence type="predicted"/>
<dbReference type="KEGG" id="dmm:dnm_017070"/>
<dbReference type="AlphaFoldDB" id="A0A975GMC1"/>
<dbReference type="Proteomes" id="UP000663722">
    <property type="component" value="Chromosome"/>
</dbReference>
<dbReference type="EMBL" id="CP061800">
    <property type="protein sequence ID" value="QTA85693.1"/>
    <property type="molecule type" value="Genomic_DNA"/>
</dbReference>
<evidence type="ECO:0000313" key="2">
    <source>
        <dbReference type="Proteomes" id="UP000663722"/>
    </source>
</evidence>
<reference evidence="1" key="1">
    <citation type="journal article" date="2021" name="Microb. Physiol.">
        <title>Proteogenomic Insights into the Physiology of Marine, Sulfate-Reducing, Filamentous Desulfonema limicola and Desulfonema magnum.</title>
        <authorList>
            <person name="Schnaars V."/>
            <person name="Wohlbrand L."/>
            <person name="Scheve S."/>
            <person name="Hinrichs C."/>
            <person name="Reinhardt R."/>
            <person name="Rabus R."/>
        </authorList>
    </citation>
    <scope>NUCLEOTIDE SEQUENCE</scope>
    <source>
        <strain evidence="1">4be13</strain>
    </source>
</reference>
<organism evidence="1 2">
    <name type="scientific">Desulfonema magnum</name>
    <dbReference type="NCBI Taxonomy" id="45655"/>
    <lineage>
        <taxon>Bacteria</taxon>
        <taxon>Pseudomonadati</taxon>
        <taxon>Thermodesulfobacteriota</taxon>
        <taxon>Desulfobacteria</taxon>
        <taxon>Desulfobacterales</taxon>
        <taxon>Desulfococcaceae</taxon>
        <taxon>Desulfonema</taxon>
    </lineage>
</organism>
<name>A0A975GMC1_9BACT</name>
<sequence>MKNPINFINQYIMTCQDIANQVSVQMFHERRRNPAFSFIGDASFRKKSRVSSLCRY</sequence>
<protein>
    <submittedName>
        <fullName evidence="1">Uncharacterized protein</fullName>
    </submittedName>
</protein>
<gene>
    <name evidence="1" type="ORF">dnm_017070</name>
</gene>